<accession>A0A3B1DIT5</accession>
<organism evidence="5">
    <name type="scientific">hydrothermal vent metagenome</name>
    <dbReference type="NCBI Taxonomy" id="652676"/>
    <lineage>
        <taxon>unclassified sequences</taxon>
        <taxon>metagenomes</taxon>
        <taxon>ecological metagenomes</taxon>
    </lineage>
</organism>
<dbReference type="InterPro" id="IPR000032">
    <property type="entry name" value="HPr-like"/>
</dbReference>
<dbReference type="CDD" id="cd00367">
    <property type="entry name" value="PTS-HPr_like"/>
    <property type="match status" value="1"/>
</dbReference>
<dbReference type="InterPro" id="IPR050399">
    <property type="entry name" value="HPr"/>
</dbReference>
<proteinExistence type="predicted"/>
<evidence type="ECO:0000256" key="3">
    <source>
        <dbReference type="ARBA" id="ARBA00022683"/>
    </source>
</evidence>
<dbReference type="PRINTS" id="PR00107">
    <property type="entry name" value="PHOSPHOCPHPR"/>
</dbReference>
<gene>
    <name evidence="5" type="ORF">MNBD_PLANCTO02-522</name>
</gene>
<dbReference type="GO" id="GO:0005737">
    <property type="term" value="C:cytoplasm"/>
    <property type="evidence" value="ECO:0007669"/>
    <property type="project" value="UniProtKB-SubCell"/>
</dbReference>
<keyword evidence="3" id="KW-0598">Phosphotransferase system</keyword>
<protein>
    <recommendedName>
        <fullName evidence="4">HPr domain-containing protein</fullName>
    </recommendedName>
</protein>
<reference evidence="5" key="1">
    <citation type="submission" date="2018-06" db="EMBL/GenBank/DDBJ databases">
        <authorList>
            <person name="Zhirakovskaya E."/>
        </authorList>
    </citation>
    <scope>NUCLEOTIDE SEQUENCE</scope>
</reference>
<dbReference type="Pfam" id="PF00381">
    <property type="entry name" value="PTS-HPr"/>
    <property type="match status" value="1"/>
</dbReference>
<feature type="domain" description="HPr" evidence="4">
    <location>
        <begin position="6"/>
        <end position="93"/>
    </location>
</feature>
<dbReference type="NCBIfam" id="TIGR01003">
    <property type="entry name" value="PTS_HPr_family"/>
    <property type="match status" value="1"/>
</dbReference>
<dbReference type="AlphaFoldDB" id="A0A3B1DIT5"/>
<dbReference type="InterPro" id="IPR035895">
    <property type="entry name" value="HPr-like_sf"/>
</dbReference>
<dbReference type="GO" id="GO:0009401">
    <property type="term" value="P:phosphoenolpyruvate-dependent sugar phosphotransferase system"/>
    <property type="evidence" value="ECO:0007669"/>
    <property type="project" value="UniProtKB-KW"/>
</dbReference>
<sequence length="99" mass="10781">MTQESGYKREVRVDLAEGLHLRPLSQIAKRAMQFASEINIVKGERSLNAKSTIDLLTLEAKCGTELIVEASGEDAQIAVEAIVLLFETGFPIDGELPPV</sequence>
<dbReference type="PANTHER" id="PTHR33705">
    <property type="entry name" value="PHOSPHOCARRIER PROTEIN HPR"/>
    <property type="match status" value="1"/>
</dbReference>
<evidence type="ECO:0000259" key="4">
    <source>
        <dbReference type="PROSITE" id="PS51350"/>
    </source>
</evidence>
<comment type="subcellular location">
    <subcellularLocation>
        <location evidence="1">Cytoplasm</location>
    </subcellularLocation>
</comment>
<dbReference type="SUPFAM" id="SSF55594">
    <property type="entry name" value="HPr-like"/>
    <property type="match status" value="1"/>
</dbReference>
<evidence type="ECO:0000313" key="5">
    <source>
        <dbReference type="EMBL" id="VAX42666.1"/>
    </source>
</evidence>
<evidence type="ECO:0000256" key="2">
    <source>
        <dbReference type="ARBA" id="ARBA00022490"/>
    </source>
</evidence>
<dbReference type="PROSITE" id="PS51350">
    <property type="entry name" value="PTS_HPR_DOM"/>
    <property type="match status" value="1"/>
</dbReference>
<dbReference type="Gene3D" id="3.30.1340.10">
    <property type="entry name" value="HPr-like"/>
    <property type="match status" value="1"/>
</dbReference>
<keyword evidence="2" id="KW-0963">Cytoplasm</keyword>
<dbReference type="EMBL" id="UOGL01000679">
    <property type="protein sequence ID" value="VAX42666.1"/>
    <property type="molecule type" value="Genomic_DNA"/>
</dbReference>
<name>A0A3B1DIT5_9ZZZZ</name>
<evidence type="ECO:0000256" key="1">
    <source>
        <dbReference type="ARBA" id="ARBA00004496"/>
    </source>
</evidence>
<dbReference type="PANTHER" id="PTHR33705:SF2">
    <property type="entry name" value="PHOSPHOCARRIER PROTEIN NPR"/>
    <property type="match status" value="1"/>
</dbReference>